<sequence length="34" mass="3974">MPFYEFSVIYQTSSTCWISRPPTPHPPSWSENSN</sequence>
<accession>A0A0E9WVH9</accession>
<dbReference type="AlphaFoldDB" id="A0A0E9WVH9"/>
<reference evidence="1" key="2">
    <citation type="journal article" date="2015" name="Fish Shellfish Immunol.">
        <title>Early steps in the European eel (Anguilla anguilla)-Vibrio vulnificus interaction in the gills: Role of the RtxA13 toxin.</title>
        <authorList>
            <person name="Callol A."/>
            <person name="Pajuelo D."/>
            <person name="Ebbesson L."/>
            <person name="Teles M."/>
            <person name="MacKenzie S."/>
            <person name="Amaro C."/>
        </authorList>
    </citation>
    <scope>NUCLEOTIDE SEQUENCE</scope>
</reference>
<evidence type="ECO:0000313" key="1">
    <source>
        <dbReference type="EMBL" id="JAH93503.1"/>
    </source>
</evidence>
<organism evidence="1">
    <name type="scientific">Anguilla anguilla</name>
    <name type="common">European freshwater eel</name>
    <name type="synonym">Muraena anguilla</name>
    <dbReference type="NCBI Taxonomy" id="7936"/>
    <lineage>
        <taxon>Eukaryota</taxon>
        <taxon>Metazoa</taxon>
        <taxon>Chordata</taxon>
        <taxon>Craniata</taxon>
        <taxon>Vertebrata</taxon>
        <taxon>Euteleostomi</taxon>
        <taxon>Actinopterygii</taxon>
        <taxon>Neopterygii</taxon>
        <taxon>Teleostei</taxon>
        <taxon>Anguilliformes</taxon>
        <taxon>Anguillidae</taxon>
        <taxon>Anguilla</taxon>
    </lineage>
</organism>
<protein>
    <submittedName>
        <fullName evidence="1">Uncharacterized protein</fullName>
    </submittedName>
</protein>
<proteinExistence type="predicted"/>
<reference evidence="1" key="1">
    <citation type="submission" date="2014-11" db="EMBL/GenBank/DDBJ databases">
        <authorList>
            <person name="Amaro Gonzalez C."/>
        </authorList>
    </citation>
    <scope>NUCLEOTIDE SEQUENCE</scope>
</reference>
<dbReference type="EMBL" id="GBXM01015074">
    <property type="protein sequence ID" value="JAH93503.1"/>
    <property type="molecule type" value="Transcribed_RNA"/>
</dbReference>
<name>A0A0E9WVH9_ANGAN</name>